<dbReference type="EMBL" id="JNBR01000480">
    <property type="protein sequence ID" value="OQR92111.1"/>
    <property type="molecule type" value="Genomic_DNA"/>
</dbReference>
<gene>
    <name evidence="2" type="ORF">ACHHYP_04076</name>
</gene>
<proteinExistence type="predicted"/>
<dbReference type="Pfam" id="PF00787">
    <property type="entry name" value="PX"/>
    <property type="match status" value="1"/>
</dbReference>
<evidence type="ECO:0000259" key="1">
    <source>
        <dbReference type="PROSITE" id="PS50195"/>
    </source>
</evidence>
<evidence type="ECO:0000313" key="3">
    <source>
        <dbReference type="Proteomes" id="UP000243579"/>
    </source>
</evidence>
<keyword evidence="3" id="KW-1185">Reference proteome</keyword>
<sequence length="191" mass="21812">MADQPEDEFNVDSLTTSSPRVVDLTVTSYSVGTDGIVMYHVDVKNPHDLLSTYTIRRRYTDFRQLYLELSQIMPLEEKEAMASRSSLFSRFTISNSTLPPLPSAGVWSYLRKHDTKVLEKRRAAFQDILDAAAMHSEARVSPAFHKFLSVAPESFDRRTSYTSLRDYSVPAAEVNYAKRKKAHRKRGNSEQ</sequence>
<protein>
    <recommendedName>
        <fullName evidence="1">PX domain-containing protein</fullName>
    </recommendedName>
</protein>
<dbReference type="InterPro" id="IPR001683">
    <property type="entry name" value="PX_dom"/>
</dbReference>
<dbReference type="Proteomes" id="UP000243579">
    <property type="component" value="Unassembled WGS sequence"/>
</dbReference>
<dbReference type="GO" id="GO:0035091">
    <property type="term" value="F:phosphatidylinositol binding"/>
    <property type="evidence" value="ECO:0007669"/>
    <property type="project" value="InterPro"/>
</dbReference>
<dbReference type="AlphaFoldDB" id="A0A1V9Z2B2"/>
<feature type="domain" description="PX" evidence="1">
    <location>
        <begin position="17"/>
        <end position="155"/>
    </location>
</feature>
<evidence type="ECO:0000313" key="2">
    <source>
        <dbReference type="EMBL" id="OQR92111.1"/>
    </source>
</evidence>
<dbReference type="InterPro" id="IPR036871">
    <property type="entry name" value="PX_dom_sf"/>
</dbReference>
<comment type="caution">
    <text evidence="2">The sequence shown here is derived from an EMBL/GenBank/DDBJ whole genome shotgun (WGS) entry which is preliminary data.</text>
</comment>
<dbReference type="CDD" id="cd06093">
    <property type="entry name" value="PX_domain"/>
    <property type="match status" value="1"/>
</dbReference>
<dbReference type="PROSITE" id="PS50195">
    <property type="entry name" value="PX"/>
    <property type="match status" value="1"/>
</dbReference>
<dbReference type="Gene3D" id="3.30.1520.10">
    <property type="entry name" value="Phox-like domain"/>
    <property type="match status" value="1"/>
</dbReference>
<reference evidence="2 3" key="1">
    <citation type="journal article" date="2014" name="Genome Biol. Evol.">
        <title>The secreted proteins of Achlya hypogyna and Thraustotheca clavata identify the ancestral oomycete secretome and reveal gene acquisitions by horizontal gene transfer.</title>
        <authorList>
            <person name="Misner I."/>
            <person name="Blouin N."/>
            <person name="Leonard G."/>
            <person name="Richards T.A."/>
            <person name="Lane C.E."/>
        </authorList>
    </citation>
    <scope>NUCLEOTIDE SEQUENCE [LARGE SCALE GENOMIC DNA]</scope>
    <source>
        <strain evidence="2 3">ATCC 48635</strain>
    </source>
</reference>
<name>A0A1V9Z2B2_ACHHY</name>
<dbReference type="OrthoDB" id="67288at2759"/>
<dbReference type="SUPFAM" id="SSF64268">
    <property type="entry name" value="PX domain"/>
    <property type="match status" value="1"/>
</dbReference>
<accession>A0A1V9Z2B2</accession>
<dbReference type="SMART" id="SM00312">
    <property type="entry name" value="PX"/>
    <property type="match status" value="1"/>
</dbReference>
<organism evidence="2 3">
    <name type="scientific">Achlya hypogyna</name>
    <name type="common">Oomycete</name>
    <name type="synonym">Protoachlya hypogyna</name>
    <dbReference type="NCBI Taxonomy" id="1202772"/>
    <lineage>
        <taxon>Eukaryota</taxon>
        <taxon>Sar</taxon>
        <taxon>Stramenopiles</taxon>
        <taxon>Oomycota</taxon>
        <taxon>Saprolegniomycetes</taxon>
        <taxon>Saprolegniales</taxon>
        <taxon>Achlyaceae</taxon>
        <taxon>Achlya</taxon>
    </lineage>
</organism>